<reference evidence="1" key="1">
    <citation type="submission" date="2021-06" db="EMBL/GenBank/DDBJ databases">
        <authorList>
            <person name="Kallberg Y."/>
            <person name="Tangrot J."/>
            <person name="Rosling A."/>
        </authorList>
    </citation>
    <scope>NUCLEOTIDE SEQUENCE</scope>
    <source>
        <strain evidence="1">28 12/20/2015</strain>
    </source>
</reference>
<gene>
    <name evidence="1" type="ORF">SPELUC_LOCUS4948</name>
</gene>
<proteinExistence type="predicted"/>
<dbReference type="Proteomes" id="UP000789366">
    <property type="component" value="Unassembled WGS sequence"/>
</dbReference>
<name>A0ACA9LT57_9GLOM</name>
<sequence length="72" mass="8635">MITPPRTMIKNTYNTNTPKDFYYDFPTSSYSRSYDKPISHYYGYRDKVDHSLDSYMWYSIGDDDCSDNDYDP</sequence>
<comment type="caution">
    <text evidence="1">The sequence shown here is derived from an EMBL/GenBank/DDBJ whole genome shotgun (WGS) entry which is preliminary data.</text>
</comment>
<accession>A0ACA9LT57</accession>
<keyword evidence="2" id="KW-1185">Reference proteome</keyword>
<organism evidence="1 2">
    <name type="scientific">Cetraspora pellucida</name>
    <dbReference type="NCBI Taxonomy" id="1433469"/>
    <lineage>
        <taxon>Eukaryota</taxon>
        <taxon>Fungi</taxon>
        <taxon>Fungi incertae sedis</taxon>
        <taxon>Mucoromycota</taxon>
        <taxon>Glomeromycotina</taxon>
        <taxon>Glomeromycetes</taxon>
        <taxon>Diversisporales</taxon>
        <taxon>Gigasporaceae</taxon>
        <taxon>Cetraspora</taxon>
    </lineage>
</organism>
<evidence type="ECO:0000313" key="1">
    <source>
        <dbReference type="EMBL" id="CAG8544582.1"/>
    </source>
</evidence>
<evidence type="ECO:0000313" key="2">
    <source>
        <dbReference type="Proteomes" id="UP000789366"/>
    </source>
</evidence>
<protein>
    <submittedName>
        <fullName evidence="1">10891_t:CDS:1</fullName>
    </submittedName>
</protein>
<dbReference type="EMBL" id="CAJVPW010004734">
    <property type="protein sequence ID" value="CAG8544582.1"/>
    <property type="molecule type" value="Genomic_DNA"/>
</dbReference>